<evidence type="ECO:0000313" key="2">
    <source>
        <dbReference type="EMBL" id="MFC4190388.1"/>
    </source>
</evidence>
<keyword evidence="3" id="KW-1185">Reference proteome</keyword>
<dbReference type="RefSeq" id="WP_200696988.1">
    <property type="nucleotide sequence ID" value="NZ_BAAAYA010000005.1"/>
</dbReference>
<dbReference type="EMBL" id="JBHSCF010000055">
    <property type="protein sequence ID" value="MFC4190388.1"/>
    <property type="molecule type" value="Genomic_DNA"/>
</dbReference>
<evidence type="ECO:0000313" key="3">
    <source>
        <dbReference type="Proteomes" id="UP001595871"/>
    </source>
</evidence>
<accession>A0ABV8ND19</accession>
<gene>
    <name evidence="2" type="ORF">ACFO3R_29025</name>
</gene>
<feature type="region of interest" description="Disordered" evidence="1">
    <location>
        <begin position="35"/>
        <end position="67"/>
    </location>
</feature>
<evidence type="ECO:0000256" key="1">
    <source>
        <dbReference type="SAM" id="MobiDB-lite"/>
    </source>
</evidence>
<sequence>MSAHSLGVEIACNGPTGRDDCPDSAAIPARFTSRTARQVRADGRSAGWQVRPGGRDLCPNCAPKETR</sequence>
<reference evidence="3" key="1">
    <citation type="journal article" date="2019" name="Int. J. Syst. Evol. Microbiol.">
        <title>The Global Catalogue of Microorganisms (GCM) 10K type strain sequencing project: providing services to taxonomists for standard genome sequencing and annotation.</title>
        <authorList>
            <consortium name="The Broad Institute Genomics Platform"/>
            <consortium name="The Broad Institute Genome Sequencing Center for Infectious Disease"/>
            <person name="Wu L."/>
            <person name="Ma J."/>
        </authorList>
    </citation>
    <scope>NUCLEOTIDE SEQUENCE [LARGE SCALE GENOMIC DNA]</scope>
    <source>
        <strain evidence="3">CCM 3243</strain>
    </source>
</reference>
<name>A0ABV8ND19_9ACTN</name>
<dbReference type="Proteomes" id="UP001595871">
    <property type="component" value="Unassembled WGS sequence"/>
</dbReference>
<comment type="caution">
    <text evidence="2">The sequence shown here is derived from an EMBL/GenBank/DDBJ whole genome shotgun (WGS) entry which is preliminary data.</text>
</comment>
<proteinExistence type="predicted"/>
<organism evidence="2 3">
    <name type="scientific">Streptomyces flavovirens</name>
    <dbReference type="NCBI Taxonomy" id="52258"/>
    <lineage>
        <taxon>Bacteria</taxon>
        <taxon>Bacillati</taxon>
        <taxon>Actinomycetota</taxon>
        <taxon>Actinomycetes</taxon>
        <taxon>Kitasatosporales</taxon>
        <taxon>Streptomycetaceae</taxon>
        <taxon>Streptomyces</taxon>
    </lineage>
</organism>
<protein>
    <submittedName>
        <fullName evidence="2">Uncharacterized protein</fullName>
    </submittedName>
</protein>